<evidence type="ECO:0000313" key="1">
    <source>
        <dbReference type="Proteomes" id="UP000887565"/>
    </source>
</evidence>
<name>A0A915JP53_ROMCU</name>
<sequence>MVGKWHAANQSLEGMHCSKRVNHGKRAAFPELEKLLLDWIFEQQKKGVVKGGGIYGAADAPAWLEAARLETCPETGGGAEDVDGAIVEFSGTCGVALLLDVALLKIEGNGLRGGRLIKGGADGWGISGAAGGSANSRTVLTSEEILFVIKSFRMTRNEEISLLELQPPLIVCGDIHVRAHKSSAKQSTNVLGQPVVPPGSFVGKLESTLLSGDWMIWYLICLGLCLGSTDSEKTLSRDIFLCKACSDERIRMGTVRSKALDLGVILSILKHEVNDLKLHIFCTHGIQWCLRHQILRQVLKC</sequence>
<reference evidence="2" key="1">
    <citation type="submission" date="2022-11" db="UniProtKB">
        <authorList>
            <consortium name="WormBaseParasite"/>
        </authorList>
    </citation>
    <scope>IDENTIFICATION</scope>
</reference>
<keyword evidence="1" id="KW-1185">Reference proteome</keyword>
<accession>A0A915JP53</accession>
<dbReference type="Proteomes" id="UP000887565">
    <property type="component" value="Unplaced"/>
</dbReference>
<organism evidence="1 2">
    <name type="scientific">Romanomermis culicivorax</name>
    <name type="common">Nematode worm</name>
    <dbReference type="NCBI Taxonomy" id="13658"/>
    <lineage>
        <taxon>Eukaryota</taxon>
        <taxon>Metazoa</taxon>
        <taxon>Ecdysozoa</taxon>
        <taxon>Nematoda</taxon>
        <taxon>Enoplea</taxon>
        <taxon>Dorylaimia</taxon>
        <taxon>Mermithida</taxon>
        <taxon>Mermithoidea</taxon>
        <taxon>Mermithidae</taxon>
        <taxon>Romanomermis</taxon>
    </lineage>
</organism>
<dbReference type="WBParaSite" id="nRc.2.0.1.t27867-RA">
    <property type="protein sequence ID" value="nRc.2.0.1.t27867-RA"/>
    <property type="gene ID" value="nRc.2.0.1.g27867"/>
</dbReference>
<dbReference type="AlphaFoldDB" id="A0A915JP53"/>
<evidence type="ECO:0000313" key="2">
    <source>
        <dbReference type="WBParaSite" id="nRc.2.0.1.t27867-RA"/>
    </source>
</evidence>
<proteinExistence type="predicted"/>
<protein>
    <submittedName>
        <fullName evidence="2">HTH CENPB-type domain-containing protein</fullName>
    </submittedName>
</protein>